<dbReference type="RefSeq" id="WP_132921585.1">
    <property type="nucleotide sequence ID" value="NZ_SJOI01000001.1"/>
</dbReference>
<dbReference type="Pfam" id="PF09864">
    <property type="entry name" value="MliC"/>
    <property type="match status" value="1"/>
</dbReference>
<dbReference type="Gene3D" id="2.40.128.200">
    <property type="match status" value="1"/>
</dbReference>
<dbReference type="InterPro" id="IPR036328">
    <property type="entry name" value="MliC_sf"/>
</dbReference>
<evidence type="ECO:0000256" key="1">
    <source>
        <dbReference type="ARBA" id="ARBA00022729"/>
    </source>
</evidence>
<evidence type="ECO:0000313" key="6">
    <source>
        <dbReference type="EMBL" id="TCL02650.1"/>
    </source>
</evidence>
<keyword evidence="7" id="KW-1185">Reference proteome</keyword>
<evidence type="ECO:0000256" key="3">
    <source>
        <dbReference type="ARBA" id="ARBA00023139"/>
    </source>
</evidence>
<evidence type="ECO:0000259" key="5">
    <source>
        <dbReference type="Pfam" id="PF09864"/>
    </source>
</evidence>
<keyword evidence="4" id="KW-0449">Lipoprotein</keyword>
<dbReference type="EMBL" id="SJOI01000001">
    <property type="protein sequence ID" value="TCL02650.1"/>
    <property type="molecule type" value="Genomic_DNA"/>
</dbReference>
<name>A0A4R1NEZ0_9GAMM</name>
<dbReference type="Proteomes" id="UP000294555">
    <property type="component" value="Unassembled WGS sequence"/>
</dbReference>
<comment type="caution">
    <text evidence="6">The sequence shown here is derived from an EMBL/GenBank/DDBJ whole genome shotgun (WGS) entry which is preliminary data.</text>
</comment>
<feature type="domain" description="C-type lysozyme inhibitor" evidence="5">
    <location>
        <begin position="33"/>
        <end position="95"/>
    </location>
</feature>
<dbReference type="PROSITE" id="PS51257">
    <property type="entry name" value="PROKAR_LIPOPROTEIN"/>
    <property type="match status" value="1"/>
</dbReference>
<accession>A0A4R1NEZ0</accession>
<proteinExistence type="predicted"/>
<dbReference type="SUPFAM" id="SSF141488">
    <property type="entry name" value="YdhA-like"/>
    <property type="match status" value="1"/>
</dbReference>
<evidence type="ECO:0000256" key="2">
    <source>
        <dbReference type="ARBA" id="ARBA00023136"/>
    </source>
</evidence>
<gene>
    <name evidence="6" type="ORF">EZJ58_0675</name>
</gene>
<dbReference type="InterPro" id="IPR018660">
    <property type="entry name" value="MliC"/>
</dbReference>
<protein>
    <submittedName>
        <fullName evidence="6">Membrane-bound inhibitor of C-type lysozyme</fullName>
    </submittedName>
</protein>
<reference evidence="6 7" key="1">
    <citation type="submission" date="2019-02" db="EMBL/GenBank/DDBJ databases">
        <title>Investigation of anaerobic lignin degradation for improved lignocellulosic biofuels.</title>
        <authorList>
            <person name="Deangelis K."/>
        </authorList>
    </citation>
    <scope>NUCLEOTIDE SEQUENCE [LARGE SCALE GENOMIC DNA]</scope>
    <source>
        <strain evidence="6 7">159R</strain>
    </source>
</reference>
<dbReference type="AlphaFoldDB" id="A0A4R1NEZ0"/>
<keyword evidence="3" id="KW-0564">Palmitate</keyword>
<keyword evidence="2" id="KW-0472">Membrane</keyword>
<dbReference type="OrthoDB" id="5588236at2"/>
<evidence type="ECO:0000256" key="4">
    <source>
        <dbReference type="ARBA" id="ARBA00023288"/>
    </source>
</evidence>
<evidence type="ECO:0000313" key="7">
    <source>
        <dbReference type="Proteomes" id="UP000294555"/>
    </source>
</evidence>
<organism evidence="6 7">
    <name type="scientific">Sodalis ligni</name>
    <dbReference type="NCBI Taxonomy" id="2697027"/>
    <lineage>
        <taxon>Bacteria</taxon>
        <taxon>Pseudomonadati</taxon>
        <taxon>Pseudomonadota</taxon>
        <taxon>Gammaproteobacteria</taxon>
        <taxon>Enterobacterales</taxon>
        <taxon>Bruguierivoracaceae</taxon>
        <taxon>Sodalis</taxon>
    </lineage>
</organism>
<sequence length="108" mass="11907">MKRAIFCLTVLSVLATGACSRLHRGPDVQTLHYQCGTTPLTVRQNNRLSQVSLILDGKQLTLPQVASASGVRYDNGHYSFWSKGNRAFIERDGRVIIDDCILNGESGK</sequence>
<keyword evidence="1" id="KW-0732">Signal</keyword>